<dbReference type="InterPro" id="IPR001482">
    <property type="entry name" value="T2SS/T4SS_dom"/>
</dbReference>
<comment type="caution">
    <text evidence="3">The sequence shown here is derived from an EMBL/GenBank/DDBJ whole genome shotgun (WGS) entry which is preliminary data.</text>
</comment>
<gene>
    <name evidence="3" type="ORF">QE109_03040</name>
</gene>
<dbReference type="InterPro" id="IPR027417">
    <property type="entry name" value="P-loop_NTPase"/>
</dbReference>
<dbReference type="PANTHER" id="PTHR30486">
    <property type="entry name" value="TWITCHING MOTILITY PROTEIN PILT"/>
    <property type="match status" value="1"/>
</dbReference>
<dbReference type="Proteomes" id="UP001158045">
    <property type="component" value="Unassembled WGS sequence"/>
</dbReference>
<dbReference type="InterPro" id="IPR003593">
    <property type="entry name" value="AAA+_ATPase"/>
</dbReference>
<sequence>MKSLEELLELAIEKDASDIFITVGVPPTLKVHGQFEKVGENKLMPDDTEILVKQLFRKHEHYQEFLEKGEKDFSYSLSSVGRFRVDAYTQRGSHAAAIRVLKFDKLDIDKLRIPEAILSVRKKAKGLVLITGPTGSGKSTTLSCLIDLINKERACHILTLEDPIEYIHRHDKSIVDQREIGIDTRSYADGLRSALRQAPDVILIGEMRDYETISIALTAAETGHLVFSTLHTVGAAKTIDRIIDVFPPNQQQQIRIQLSTVLQGVISQQLIPSEKLGRVPAFEIMSMNHAIRNMIRDGKIPQIEAAIHSGKSVGMISMDASLADLYNEGLIKKEDALLHCINYDTIKRYLGETD</sequence>
<accession>A0ABT6N9L9</accession>
<dbReference type="NCBIfam" id="TIGR01420">
    <property type="entry name" value="pilT_fam"/>
    <property type="match status" value="1"/>
</dbReference>
<keyword evidence="4" id="KW-1185">Reference proteome</keyword>
<dbReference type="RefSeq" id="WP_281092902.1">
    <property type="nucleotide sequence ID" value="NZ_JARYZI010000001.1"/>
</dbReference>
<protein>
    <submittedName>
        <fullName evidence="3">PilT/PilU family type 4a pilus ATPase</fullName>
    </submittedName>
</protein>
<evidence type="ECO:0000313" key="4">
    <source>
        <dbReference type="Proteomes" id="UP001158045"/>
    </source>
</evidence>
<dbReference type="Gene3D" id="3.30.450.90">
    <property type="match status" value="1"/>
</dbReference>
<dbReference type="Pfam" id="PF00437">
    <property type="entry name" value="T2SSE"/>
    <property type="match status" value="1"/>
</dbReference>
<dbReference type="InterPro" id="IPR050921">
    <property type="entry name" value="T4SS_GSP_E_ATPase"/>
</dbReference>
<reference evidence="3 4" key="1">
    <citation type="submission" date="2023-04" db="EMBL/GenBank/DDBJ databases">
        <title>Fusibacter bizertensis strain WBS, isolated from littoral bottom sediments of the Arctic seas - biochemical and genomic analysis.</title>
        <authorList>
            <person name="Brioukhanov A.L."/>
        </authorList>
    </citation>
    <scope>NUCLEOTIDE SEQUENCE [LARGE SCALE GENOMIC DNA]</scope>
    <source>
        <strain evidence="3 4">WBS</strain>
    </source>
</reference>
<dbReference type="Gene3D" id="3.40.50.300">
    <property type="entry name" value="P-loop containing nucleotide triphosphate hydrolases"/>
    <property type="match status" value="1"/>
</dbReference>
<evidence type="ECO:0000259" key="2">
    <source>
        <dbReference type="PROSITE" id="PS00662"/>
    </source>
</evidence>
<evidence type="ECO:0000256" key="1">
    <source>
        <dbReference type="ARBA" id="ARBA00006611"/>
    </source>
</evidence>
<organism evidence="3 4">
    <name type="scientific">Fusibacter bizertensis</name>
    <dbReference type="NCBI Taxonomy" id="1488331"/>
    <lineage>
        <taxon>Bacteria</taxon>
        <taxon>Bacillati</taxon>
        <taxon>Bacillota</taxon>
        <taxon>Clostridia</taxon>
        <taxon>Eubacteriales</taxon>
        <taxon>Eubacteriales Family XII. Incertae Sedis</taxon>
        <taxon>Fusibacter</taxon>
    </lineage>
</organism>
<dbReference type="EMBL" id="JARYZI010000001">
    <property type="protein sequence ID" value="MDH8677106.1"/>
    <property type="molecule type" value="Genomic_DNA"/>
</dbReference>
<dbReference type="SMART" id="SM00382">
    <property type="entry name" value="AAA"/>
    <property type="match status" value="1"/>
</dbReference>
<dbReference type="PROSITE" id="PS00662">
    <property type="entry name" value="T2SP_E"/>
    <property type="match status" value="1"/>
</dbReference>
<comment type="similarity">
    <text evidence="1">Belongs to the GSP E family.</text>
</comment>
<evidence type="ECO:0000313" key="3">
    <source>
        <dbReference type="EMBL" id="MDH8677106.1"/>
    </source>
</evidence>
<feature type="domain" description="Bacterial type II secretion system protein E" evidence="2">
    <location>
        <begin position="195"/>
        <end position="209"/>
    </location>
</feature>
<dbReference type="InterPro" id="IPR006321">
    <property type="entry name" value="PilT/PilU"/>
</dbReference>
<name>A0ABT6N9L9_9FIRM</name>
<dbReference type="PANTHER" id="PTHR30486:SF16">
    <property type="entry name" value="TWITCHING MOTILITY PROTEIN PILT"/>
    <property type="match status" value="1"/>
</dbReference>
<proteinExistence type="inferred from homology"/>
<dbReference type="CDD" id="cd01131">
    <property type="entry name" value="PilT"/>
    <property type="match status" value="1"/>
</dbReference>
<dbReference type="SUPFAM" id="SSF52540">
    <property type="entry name" value="P-loop containing nucleoside triphosphate hydrolases"/>
    <property type="match status" value="1"/>
</dbReference>